<gene>
    <name evidence="1" type="ordered locus">HCW_07170</name>
</gene>
<keyword evidence="2" id="KW-1185">Reference proteome</keyword>
<dbReference type="AlphaFoldDB" id="I0EP23"/>
<reference evidence="2" key="1">
    <citation type="submission" date="2012-04" db="EMBL/GenBank/DDBJ databases">
        <title>Complete genome sequence of Helicobacter cetorum strain MIT 00-7128.</title>
        <authorList>
            <person name="Kersulyte D."/>
            <person name="Berg D.E."/>
        </authorList>
    </citation>
    <scope>NUCLEOTIDE SEQUENCE [LARGE SCALE GENOMIC DNA]</scope>
    <source>
        <strain evidence="2">MIT 00-7128</strain>
    </source>
</reference>
<protein>
    <submittedName>
        <fullName evidence="1">Uncharacterized protein</fullName>
    </submittedName>
</protein>
<organism evidence="1 2">
    <name type="scientific">Helicobacter cetorum (strain ATCC BAA-429 / MIT 00-7128)</name>
    <dbReference type="NCBI Taxonomy" id="182217"/>
    <lineage>
        <taxon>Bacteria</taxon>
        <taxon>Pseudomonadati</taxon>
        <taxon>Campylobacterota</taxon>
        <taxon>Epsilonproteobacteria</taxon>
        <taxon>Campylobacterales</taxon>
        <taxon>Helicobacteraceae</taxon>
        <taxon>Helicobacter</taxon>
    </lineage>
</organism>
<dbReference type="KEGG" id="hce:HCW_07170"/>
<evidence type="ECO:0000313" key="2">
    <source>
        <dbReference type="Proteomes" id="UP000005010"/>
    </source>
</evidence>
<accession>I0EP23</accession>
<name>I0EP23_HELC0</name>
<evidence type="ECO:0000313" key="1">
    <source>
        <dbReference type="EMBL" id="AFI04692.1"/>
    </source>
</evidence>
<dbReference type="EMBL" id="CP003479">
    <property type="protein sequence ID" value="AFI04692.1"/>
    <property type="molecule type" value="Genomic_DNA"/>
</dbReference>
<dbReference type="HOGENOM" id="CLU_1793823_0_0_7"/>
<dbReference type="PATRIC" id="fig|182217.3.peg.1516"/>
<dbReference type="RefSeq" id="WP_014661559.1">
    <property type="nucleotide sequence ID" value="NC_017737.1"/>
</dbReference>
<sequence length="144" mass="16292">MSYAKVVSAVAPMVIESGVGFVGQYLKYRTESKNIKLERHKVDKQAKIMLASLKEDTKRFSKQCHAFEKHSKDRKQEHLSNLAFWKGQLKKSSSIEERSKIMEMVFNLQCMALSNVESKALDELLKASKSAPVALSDAKKLLSK</sequence>
<proteinExistence type="predicted"/>
<dbReference type="Proteomes" id="UP000005010">
    <property type="component" value="Chromosome"/>
</dbReference>